<dbReference type="Proteomes" id="UP001139502">
    <property type="component" value="Unassembled WGS sequence"/>
</dbReference>
<dbReference type="Pfam" id="PF17844">
    <property type="entry name" value="SCP_3"/>
    <property type="match status" value="1"/>
</dbReference>
<name>A0A9X2HE05_9MICC</name>
<dbReference type="SUPFAM" id="SSF55718">
    <property type="entry name" value="SCP-like"/>
    <property type="match status" value="1"/>
</dbReference>
<evidence type="ECO:0000259" key="1">
    <source>
        <dbReference type="Pfam" id="PF17844"/>
    </source>
</evidence>
<dbReference type="AlphaFoldDB" id="A0A9X2HE05"/>
<organism evidence="2 3">
    <name type="scientific">Rothia santali</name>
    <dbReference type="NCBI Taxonomy" id="2949643"/>
    <lineage>
        <taxon>Bacteria</taxon>
        <taxon>Bacillati</taxon>
        <taxon>Actinomycetota</taxon>
        <taxon>Actinomycetes</taxon>
        <taxon>Micrococcales</taxon>
        <taxon>Micrococcaceae</taxon>
        <taxon>Rothia</taxon>
    </lineage>
</organism>
<evidence type="ECO:0000313" key="2">
    <source>
        <dbReference type="EMBL" id="MCP3425479.1"/>
    </source>
</evidence>
<gene>
    <name evidence="2" type="ORF">NBM05_05460</name>
</gene>
<protein>
    <submittedName>
        <fullName evidence="2">Sterol carrier family protein</fullName>
    </submittedName>
</protein>
<evidence type="ECO:0000313" key="3">
    <source>
        <dbReference type="Proteomes" id="UP001139502"/>
    </source>
</evidence>
<dbReference type="Gene3D" id="3.30.1050.40">
    <property type="match status" value="1"/>
</dbReference>
<dbReference type="InterPro" id="IPR036527">
    <property type="entry name" value="SCP2_sterol-bd_dom_sf"/>
</dbReference>
<dbReference type="InterPro" id="IPR041629">
    <property type="entry name" value="SCP_3"/>
</dbReference>
<proteinExistence type="predicted"/>
<feature type="domain" description="Bacterial SCP orthologue" evidence="1">
    <location>
        <begin position="26"/>
        <end position="118"/>
    </location>
</feature>
<dbReference type="RefSeq" id="WP_254165716.1">
    <property type="nucleotide sequence ID" value="NZ_JANAFB010000009.1"/>
</dbReference>
<sequence>MARRKIADDAGLAAVRAWEADPEGADRRTTALAVRYALEELAHRAPGNSVEVRVPPFGVTQAVEGPRHTRGTPPSVVETDARTWLGLVTGGLTWAEAHGAGRLDASGNRSDISSLLPLFATRTAARRRTETATKDTQET</sequence>
<dbReference type="EMBL" id="JANAFB010000009">
    <property type="protein sequence ID" value="MCP3425479.1"/>
    <property type="molecule type" value="Genomic_DNA"/>
</dbReference>
<reference evidence="2" key="1">
    <citation type="submission" date="2022-06" db="EMBL/GenBank/DDBJ databases">
        <title>Rothia sp. isolated from sandalwood seedling.</title>
        <authorList>
            <person name="Tuikhar N."/>
            <person name="Kirdat K."/>
            <person name="Thorat V."/>
            <person name="Swetha P."/>
            <person name="Padma S."/>
            <person name="Sundararaj R."/>
            <person name="Yadav A."/>
        </authorList>
    </citation>
    <scope>NUCLEOTIDE SEQUENCE</scope>
    <source>
        <strain evidence="2">AR01</strain>
    </source>
</reference>
<keyword evidence="3" id="KW-1185">Reference proteome</keyword>
<accession>A0A9X2HE05</accession>
<comment type="caution">
    <text evidence="2">The sequence shown here is derived from an EMBL/GenBank/DDBJ whole genome shotgun (WGS) entry which is preliminary data.</text>
</comment>